<keyword evidence="5 8" id="KW-0812">Transmembrane</keyword>
<feature type="transmembrane region" description="Helical" evidence="8">
    <location>
        <begin position="37"/>
        <end position="56"/>
    </location>
</feature>
<feature type="transmembrane region" description="Helical" evidence="8">
    <location>
        <begin position="173"/>
        <end position="194"/>
    </location>
</feature>
<feature type="transmembrane region" description="Helical" evidence="8">
    <location>
        <begin position="234"/>
        <end position="252"/>
    </location>
</feature>
<evidence type="ECO:0000256" key="6">
    <source>
        <dbReference type="ARBA" id="ARBA00022989"/>
    </source>
</evidence>
<accession>A0A7C4RUN3</accession>
<name>A0A7C4RUN3_9BACT</name>
<dbReference type="Pfam" id="PF03547">
    <property type="entry name" value="Mem_trans"/>
    <property type="match status" value="1"/>
</dbReference>
<feature type="transmembrane region" description="Helical" evidence="8">
    <location>
        <begin position="200"/>
        <end position="222"/>
    </location>
</feature>
<dbReference type="PANTHER" id="PTHR36838">
    <property type="entry name" value="AUXIN EFFLUX CARRIER FAMILY PROTEIN"/>
    <property type="match status" value="1"/>
</dbReference>
<keyword evidence="3" id="KW-0813">Transport</keyword>
<evidence type="ECO:0000313" key="9">
    <source>
        <dbReference type="EMBL" id="HGU34443.1"/>
    </source>
</evidence>
<dbReference type="InterPro" id="IPR004776">
    <property type="entry name" value="Mem_transp_PIN-like"/>
</dbReference>
<feature type="transmembrane region" description="Helical" evidence="8">
    <location>
        <begin position="131"/>
        <end position="152"/>
    </location>
</feature>
<feature type="transmembrane region" description="Helical" evidence="8">
    <location>
        <begin position="62"/>
        <end position="87"/>
    </location>
</feature>
<keyword evidence="6 8" id="KW-1133">Transmembrane helix</keyword>
<gene>
    <name evidence="9" type="ORF">ENS29_16590</name>
</gene>
<evidence type="ECO:0000256" key="7">
    <source>
        <dbReference type="ARBA" id="ARBA00023136"/>
    </source>
</evidence>
<comment type="caution">
    <text evidence="9">The sequence shown here is derived from an EMBL/GenBank/DDBJ whole genome shotgun (WGS) entry which is preliminary data.</text>
</comment>
<organism evidence="9">
    <name type="scientific">Desulfatirhabdium butyrativorans</name>
    <dbReference type="NCBI Taxonomy" id="340467"/>
    <lineage>
        <taxon>Bacteria</taxon>
        <taxon>Pseudomonadati</taxon>
        <taxon>Thermodesulfobacteriota</taxon>
        <taxon>Desulfobacteria</taxon>
        <taxon>Desulfobacterales</taxon>
        <taxon>Desulfatirhabdiaceae</taxon>
        <taxon>Desulfatirhabdium</taxon>
    </lineage>
</organism>
<evidence type="ECO:0000256" key="3">
    <source>
        <dbReference type="ARBA" id="ARBA00022448"/>
    </source>
</evidence>
<dbReference type="PANTHER" id="PTHR36838:SF4">
    <property type="entry name" value="AUXIN EFFLUX CARRIER FAMILY PROTEIN"/>
    <property type="match status" value="1"/>
</dbReference>
<comment type="subcellular location">
    <subcellularLocation>
        <location evidence="1">Cell membrane</location>
        <topology evidence="1">Multi-pass membrane protein</topology>
    </subcellularLocation>
</comment>
<dbReference type="AlphaFoldDB" id="A0A7C4RUN3"/>
<dbReference type="GO" id="GO:0055085">
    <property type="term" value="P:transmembrane transport"/>
    <property type="evidence" value="ECO:0007669"/>
    <property type="project" value="InterPro"/>
</dbReference>
<dbReference type="Gene3D" id="1.20.1530.20">
    <property type="match status" value="1"/>
</dbReference>
<feature type="transmembrane region" description="Helical" evidence="8">
    <location>
        <begin position="286"/>
        <end position="308"/>
    </location>
</feature>
<feature type="transmembrane region" description="Helical" evidence="8">
    <location>
        <begin position="6"/>
        <end position="25"/>
    </location>
</feature>
<feature type="transmembrane region" description="Helical" evidence="8">
    <location>
        <begin position="258"/>
        <end position="277"/>
    </location>
</feature>
<evidence type="ECO:0000256" key="2">
    <source>
        <dbReference type="ARBA" id="ARBA00010145"/>
    </source>
</evidence>
<evidence type="ECO:0000256" key="1">
    <source>
        <dbReference type="ARBA" id="ARBA00004651"/>
    </source>
</evidence>
<dbReference type="GO" id="GO:0005886">
    <property type="term" value="C:plasma membrane"/>
    <property type="evidence" value="ECO:0007669"/>
    <property type="project" value="UniProtKB-SubCell"/>
</dbReference>
<proteinExistence type="inferred from homology"/>
<keyword evidence="4" id="KW-1003">Cell membrane</keyword>
<keyword evidence="7 8" id="KW-0472">Membrane</keyword>
<dbReference type="EMBL" id="DSUH01000379">
    <property type="protein sequence ID" value="HGU34443.1"/>
    <property type="molecule type" value="Genomic_DNA"/>
</dbReference>
<evidence type="ECO:0000256" key="4">
    <source>
        <dbReference type="ARBA" id="ARBA00022475"/>
    </source>
</evidence>
<reference evidence="9" key="1">
    <citation type="journal article" date="2020" name="mSystems">
        <title>Genome- and Community-Level Interaction Insights into Carbon Utilization and Element Cycling Functions of Hydrothermarchaeota in Hydrothermal Sediment.</title>
        <authorList>
            <person name="Zhou Z."/>
            <person name="Liu Y."/>
            <person name="Xu W."/>
            <person name="Pan J."/>
            <person name="Luo Z.H."/>
            <person name="Li M."/>
        </authorList>
    </citation>
    <scope>NUCLEOTIDE SEQUENCE [LARGE SCALE GENOMIC DNA]</scope>
    <source>
        <strain evidence="9">SpSt-477</strain>
    </source>
</reference>
<evidence type="ECO:0000256" key="8">
    <source>
        <dbReference type="SAM" id="Phobius"/>
    </source>
</evidence>
<evidence type="ECO:0000256" key="5">
    <source>
        <dbReference type="ARBA" id="ARBA00022692"/>
    </source>
</evidence>
<sequence>MDILGTIAPIFVIILLGWAARQLGFVPTEFLAPANRLVFYIAIPAIIFRSVSKASLHQEFDIAVLAVTIGAIFAVFLLSWAAAYLIGVADGGNASGRGTFVQAACHGNLGYIGLAVAYYALGQAGLTKASIYAGFIMILQNVLAVFILQFFSDRPEIRGNRRVMLQRIAGNPVIFSSIAGMVVSFFGIPIPKILDQSLQILAGMSLPLALLIIGASLSFDLVRHKLAATLGSGSLKLLVMPAAGFAGFHLLGKDPQHYLPALILLAAPTATLAYVMAREIDGDTELAVAAISVNTLLSAAAFVFWLQVAG</sequence>
<protein>
    <submittedName>
        <fullName evidence="9">AEC family transporter</fullName>
    </submittedName>
</protein>
<comment type="similarity">
    <text evidence="2">Belongs to the auxin efflux carrier (TC 2.A.69) family.</text>
</comment>
<dbReference type="InterPro" id="IPR038770">
    <property type="entry name" value="Na+/solute_symporter_sf"/>
</dbReference>